<keyword evidence="4" id="KW-1185">Reference proteome</keyword>
<name>A0A0M4EHJ6_DROBS</name>
<sequence length="219" mass="24991">MQLSQNLKTLQAQYAVAMKELEDEKTKNDESKKEKSVLLISLETLIADNNASKIIISENETEITLFKQKIDELQHKLNRIQLISPYVIIDMLMKGNEARDAIIRKLMRKSRSSSSSSSDVSSDASNLSLETLAPTPPLRRYGYRAVNALSELGAENIMGPWLCLVCGRNNTPIEFSTYPKYRSHLVEVHQEQIDEALCEHCGWRSEDLQELYVHILKEH</sequence>
<dbReference type="SMART" id="SM00355">
    <property type="entry name" value="ZnF_C2H2"/>
    <property type="match status" value="2"/>
</dbReference>
<evidence type="ECO:0000313" key="4">
    <source>
        <dbReference type="Proteomes" id="UP000494163"/>
    </source>
</evidence>
<dbReference type="OMA" id="ELCGWRS"/>
<proteinExistence type="predicted"/>
<accession>A0A0M4EHJ6</accession>
<dbReference type="Proteomes" id="UP000494163">
    <property type="component" value="Chromosome 3R"/>
</dbReference>
<dbReference type="EMBL" id="CP012526">
    <property type="protein sequence ID" value="ALC45858.1"/>
    <property type="molecule type" value="Genomic_DNA"/>
</dbReference>
<feature type="domain" description="C2H2-type" evidence="2">
    <location>
        <begin position="161"/>
        <end position="189"/>
    </location>
</feature>
<evidence type="ECO:0000256" key="1">
    <source>
        <dbReference type="SAM" id="Coils"/>
    </source>
</evidence>
<protein>
    <submittedName>
        <fullName evidence="3">Maker178</fullName>
    </submittedName>
</protein>
<dbReference type="OrthoDB" id="7869059at2759"/>
<feature type="coiled-coil region" evidence="1">
    <location>
        <begin position="7"/>
        <end position="76"/>
    </location>
</feature>
<dbReference type="STRING" id="30019.A0A0M4EHJ6"/>
<dbReference type="InterPro" id="IPR013087">
    <property type="entry name" value="Znf_C2H2_type"/>
</dbReference>
<reference evidence="3 4" key="1">
    <citation type="submission" date="2015-08" db="EMBL/GenBank/DDBJ databases">
        <title>Ancestral chromatin configuration constrains chromatin evolution on differentiating sex chromosomes in Drosophila.</title>
        <authorList>
            <person name="Zhou Q."/>
            <person name="Bachtrog D."/>
        </authorList>
    </citation>
    <scope>NUCLEOTIDE SEQUENCE [LARGE SCALE GENOMIC DNA]</scope>
    <source>
        <tissue evidence="3">Whole larvae</tissue>
    </source>
</reference>
<evidence type="ECO:0000313" key="3">
    <source>
        <dbReference type="EMBL" id="ALC45858.1"/>
    </source>
</evidence>
<feature type="domain" description="C2H2-type" evidence="2">
    <location>
        <begin position="196"/>
        <end position="219"/>
    </location>
</feature>
<dbReference type="AlphaFoldDB" id="A0A0M4EHJ6"/>
<gene>
    <name evidence="3" type="ORF">Dbus_chr3Rg608</name>
</gene>
<evidence type="ECO:0000259" key="2">
    <source>
        <dbReference type="SMART" id="SM00355"/>
    </source>
</evidence>
<keyword evidence="1" id="KW-0175">Coiled coil</keyword>
<organism evidence="3 4">
    <name type="scientific">Drosophila busckii</name>
    <name type="common">Fruit fly</name>
    <dbReference type="NCBI Taxonomy" id="30019"/>
    <lineage>
        <taxon>Eukaryota</taxon>
        <taxon>Metazoa</taxon>
        <taxon>Ecdysozoa</taxon>
        <taxon>Arthropoda</taxon>
        <taxon>Hexapoda</taxon>
        <taxon>Insecta</taxon>
        <taxon>Pterygota</taxon>
        <taxon>Neoptera</taxon>
        <taxon>Endopterygota</taxon>
        <taxon>Diptera</taxon>
        <taxon>Brachycera</taxon>
        <taxon>Muscomorpha</taxon>
        <taxon>Ephydroidea</taxon>
        <taxon>Drosophilidae</taxon>
        <taxon>Drosophila</taxon>
    </lineage>
</organism>